<name>A0ABW6KLE9_9BACI</name>
<dbReference type="SUPFAM" id="SSF54106">
    <property type="entry name" value="LysM domain"/>
    <property type="match status" value="1"/>
</dbReference>
<proteinExistence type="predicted"/>
<evidence type="ECO:0000256" key="1">
    <source>
        <dbReference type="SAM" id="SignalP"/>
    </source>
</evidence>
<comment type="caution">
    <text evidence="3">The sequence shown here is derived from an EMBL/GenBank/DDBJ whole genome shotgun (WGS) entry which is preliminary data.</text>
</comment>
<dbReference type="RefSeq" id="WP_389364397.1">
    <property type="nucleotide sequence ID" value="NZ_JBIACK010000018.1"/>
</dbReference>
<protein>
    <submittedName>
        <fullName evidence="3">CAP domain-containing protein</fullName>
    </submittedName>
</protein>
<keyword evidence="1" id="KW-0732">Signal</keyword>
<dbReference type="SMART" id="SM00257">
    <property type="entry name" value="LysM"/>
    <property type="match status" value="1"/>
</dbReference>
<dbReference type="CDD" id="cd05379">
    <property type="entry name" value="CAP_bacterial"/>
    <property type="match status" value="1"/>
</dbReference>
<dbReference type="InterPro" id="IPR035940">
    <property type="entry name" value="CAP_sf"/>
</dbReference>
<feature type="chain" id="PRO_5046834319" evidence="1">
    <location>
        <begin position="19"/>
        <end position="209"/>
    </location>
</feature>
<reference evidence="3 4" key="1">
    <citation type="submission" date="2024-08" db="EMBL/GenBank/DDBJ databases">
        <title>Two novel Cytobacillus novel species.</title>
        <authorList>
            <person name="Liu G."/>
        </authorList>
    </citation>
    <scope>NUCLEOTIDE SEQUENCE [LARGE SCALE GENOMIC DNA]</scope>
    <source>
        <strain evidence="3 4">FJAT-54145</strain>
    </source>
</reference>
<dbReference type="CDD" id="cd00118">
    <property type="entry name" value="LysM"/>
    <property type="match status" value="1"/>
</dbReference>
<dbReference type="InterPro" id="IPR036779">
    <property type="entry name" value="LysM_dom_sf"/>
</dbReference>
<dbReference type="Pfam" id="PF00188">
    <property type="entry name" value="CAP"/>
    <property type="match status" value="1"/>
</dbReference>
<evidence type="ECO:0000313" key="3">
    <source>
        <dbReference type="EMBL" id="MFE8703668.1"/>
    </source>
</evidence>
<accession>A0ABW6KLE9</accession>
<dbReference type="InterPro" id="IPR018392">
    <property type="entry name" value="LysM"/>
</dbReference>
<evidence type="ECO:0000259" key="2">
    <source>
        <dbReference type="PROSITE" id="PS51782"/>
    </source>
</evidence>
<feature type="domain" description="LysM" evidence="2">
    <location>
        <begin position="25"/>
        <end position="70"/>
    </location>
</feature>
<dbReference type="Pfam" id="PF01476">
    <property type="entry name" value="LysM"/>
    <property type="match status" value="1"/>
</dbReference>
<dbReference type="Proteomes" id="UP001601059">
    <property type="component" value="Unassembled WGS sequence"/>
</dbReference>
<gene>
    <name evidence="3" type="ORF">ACFYKX_24170</name>
</gene>
<dbReference type="InterPro" id="IPR014044">
    <property type="entry name" value="CAP_dom"/>
</dbReference>
<organism evidence="3 4">
    <name type="scientific">Cytobacillus spartinae</name>
    <dbReference type="NCBI Taxonomy" id="3299023"/>
    <lineage>
        <taxon>Bacteria</taxon>
        <taxon>Bacillati</taxon>
        <taxon>Bacillota</taxon>
        <taxon>Bacilli</taxon>
        <taxon>Bacillales</taxon>
        <taxon>Bacillaceae</taxon>
        <taxon>Cytobacillus</taxon>
    </lineage>
</organism>
<dbReference type="EMBL" id="JBIACK010000018">
    <property type="protein sequence ID" value="MFE8703668.1"/>
    <property type="molecule type" value="Genomic_DNA"/>
</dbReference>
<evidence type="ECO:0000313" key="4">
    <source>
        <dbReference type="Proteomes" id="UP001601059"/>
    </source>
</evidence>
<sequence>MIYRKTLVLSLLTFLCLALETSASSIYEVKRGDTLWKISFKLNLNFHELIQLNPQLKDPDWIYPGEKINVPIMEYTESPKESNQITNELLRLTNEKRKNSGLTPLTLDESLCKAAEKKALDMKQNEYVAHTSPTYGNPTVMLKDLNIPFQFVKENLGAGQQSTEDVFQAWMNSYIHRENLLDKNATHIGIGYTNGGFHGHYWTILIIKK</sequence>
<dbReference type="PANTHER" id="PTHR31157:SF1">
    <property type="entry name" value="SCP DOMAIN-CONTAINING PROTEIN"/>
    <property type="match status" value="1"/>
</dbReference>
<dbReference type="PROSITE" id="PS51782">
    <property type="entry name" value="LYSM"/>
    <property type="match status" value="1"/>
</dbReference>
<dbReference type="SUPFAM" id="SSF55797">
    <property type="entry name" value="PR-1-like"/>
    <property type="match status" value="1"/>
</dbReference>
<dbReference type="Gene3D" id="3.10.350.10">
    <property type="entry name" value="LysM domain"/>
    <property type="match status" value="1"/>
</dbReference>
<dbReference type="Gene3D" id="3.40.33.10">
    <property type="entry name" value="CAP"/>
    <property type="match status" value="1"/>
</dbReference>
<dbReference type="PANTHER" id="PTHR31157">
    <property type="entry name" value="SCP DOMAIN-CONTAINING PROTEIN"/>
    <property type="match status" value="1"/>
</dbReference>
<feature type="signal peptide" evidence="1">
    <location>
        <begin position="1"/>
        <end position="18"/>
    </location>
</feature>
<keyword evidence="4" id="KW-1185">Reference proteome</keyword>